<accession>A0ABY4HP94</accession>
<evidence type="ECO:0000256" key="1">
    <source>
        <dbReference type="SAM" id="MobiDB-lite"/>
    </source>
</evidence>
<feature type="region of interest" description="Disordered" evidence="1">
    <location>
        <begin position="149"/>
        <end position="177"/>
    </location>
</feature>
<protein>
    <submittedName>
        <fullName evidence="2">DUF177 domain-containing protein</fullName>
    </submittedName>
</protein>
<dbReference type="InterPro" id="IPR003772">
    <property type="entry name" value="YceD"/>
</dbReference>
<sequence length="177" mass="20648">MKKLKEYLIQFAGLKLGKHQFEYQLDNSFFECFDYSEFNAVDIKVDLILEKKNTMLELDFKYKGIVNVPCDLTNEMFDLPIKGKLKLIVNFGNTFNNENEELLVLPHGEFQVDVSQYIYEGIVLSVPVKRIHPGIKDGTLKTDALETLEKLSPKEEQEEQENIDPRWENLKKLLTDK</sequence>
<dbReference type="Proteomes" id="UP000830454">
    <property type="component" value="Chromosome"/>
</dbReference>
<dbReference type="RefSeq" id="WP_045970843.1">
    <property type="nucleotide sequence ID" value="NZ_CP090145.1"/>
</dbReference>
<reference evidence="2" key="1">
    <citation type="submission" date="2021-12" db="EMBL/GenBank/DDBJ databases">
        <authorList>
            <person name="Cha I.-T."/>
            <person name="Lee K.-E."/>
            <person name="Park S.-J."/>
        </authorList>
    </citation>
    <scope>NUCLEOTIDE SEQUENCE</scope>
    <source>
        <strain evidence="2">YSM-43</strain>
    </source>
</reference>
<keyword evidence="3" id="KW-1185">Reference proteome</keyword>
<organism evidence="2 3">
    <name type="scientific">Flavobacterium sediminilitoris</name>
    <dbReference type="NCBI Taxonomy" id="2024526"/>
    <lineage>
        <taxon>Bacteria</taxon>
        <taxon>Pseudomonadati</taxon>
        <taxon>Bacteroidota</taxon>
        <taxon>Flavobacteriia</taxon>
        <taxon>Flavobacteriales</taxon>
        <taxon>Flavobacteriaceae</taxon>
        <taxon>Flavobacterium</taxon>
    </lineage>
</organism>
<evidence type="ECO:0000313" key="2">
    <source>
        <dbReference type="EMBL" id="UOX34693.1"/>
    </source>
</evidence>
<feature type="compositionally biased region" description="Basic and acidic residues" evidence="1">
    <location>
        <begin position="163"/>
        <end position="177"/>
    </location>
</feature>
<reference evidence="2" key="2">
    <citation type="submission" date="2022-04" db="EMBL/GenBank/DDBJ databases">
        <title>Complete Genome Sequence of Flavobacterium sediminilitoris YSM-43, Isolated from a Tidal Sediment.</title>
        <authorList>
            <person name="Lee P.A."/>
        </authorList>
    </citation>
    <scope>NUCLEOTIDE SEQUENCE</scope>
    <source>
        <strain evidence="2">YSM-43</strain>
    </source>
</reference>
<gene>
    <name evidence="2" type="ORF">LXD69_04100</name>
</gene>
<name>A0ABY4HP94_9FLAO</name>
<proteinExistence type="predicted"/>
<dbReference type="Pfam" id="PF02620">
    <property type="entry name" value="YceD"/>
    <property type="match status" value="1"/>
</dbReference>
<dbReference type="EMBL" id="CP090145">
    <property type="protein sequence ID" value="UOX34693.1"/>
    <property type="molecule type" value="Genomic_DNA"/>
</dbReference>
<evidence type="ECO:0000313" key="3">
    <source>
        <dbReference type="Proteomes" id="UP000830454"/>
    </source>
</evidence>